<name>A0ABT9TQH8_PAENI</name>
<evidence type="ECO:0000313" key="2">
    <source>
        <dbReference type="Proteomes" id="UP001244563"/>
    </source>
</evidence>
<keyword evidence="2" id="KW-1185">Reference proteome</keyword>
<gene>
    <name evidence="1" type="ORF">J2T10_002795</name>
</gene>
<reference evidence="1 2" key="1">
    <citation type="submission" date="2023-07" db="EMBL/GenBank/DDBJ databases">
        <title>Sorghum-associated microbial communities from plants grown in Nebraska, USA.</title>
        <authorList>
            <person name="Schachtman D."/>
        </authorList>
    </citation>
    <scope>NUCLEOTIDE SEQUENCE [LARGE SCALE GENOMIC DNA]</scope>
    <source>
        <strain evidence="1 2">CC523</strain>
    </source>
</reference>
<proteinExistence type="predicted"/>
<dbReference type="Proteomes" id="UP001244563">
    <property type="component" value="Unassembled WGS sequence"/>
</dbReference>
<evidence type="ECO:0000313" key="1">
    <source>
        <dbReference type="EMBL" id="MDQ0103138.1"/>
    </source>
</evidence>
<organism evidence="1 2">
    <name type="scientific">Paenarthrobacter nicotinovorans</name>
    <name type="common">Arthrobacter nicotinovorans</name>
    <dbReference type="NCBI Taxonomy" id="29320"/>
    <lineage>
        <taxon>Bacteria</taxon>
        <taxon>Bacillati</taxon>
        <taxon>Actinomycetota</taxon>
        <taxon>Actinomycetes</taxon>
        <taxon>Micrococcales</taxon>
        <taxon>Micrococcaceae</taxon>
        <taxon>Paenarthrobacter</taxon>
    </lineage>
</organism>
<accession>A0ABT9TQH8</accession>
<dbReference type="EMBL" id="JAUSSW010000007">
    <property type="protein sequence ID" value="MDQ0103138.1"/>
    <property type="molecule type" value="Genomic_DNA"/>
</dbReference>
<protein>
    <submittedName>
        <fullName evidence="1">Uncharacterized protein</fullName>
    </submittedName>
</protein>
<sequence>MSESLEVADPPLVMNDDWKHLVGKNVSIRLREATVDSGRVDAVTNDGEVLWLEACGAAGRRLFVRTDGYEIWSALELPDAGWPERCRQAGSEPKLKSIPFELYFQGPPEF</sequence>
<comment type="caution">
    <text evidence="1">The sequence shown here is derived from an EMBL/GenBank/DDBJ whole genome shotgun (WGS) entry which is preliminary data.</text>
</comment>